<proteinExistence type="inferred from homology"/>
<comment type="similarity">
    <text evidence="1">Belongs to the peptidase S8 family.</text>
</comment>
<evidence type="ECO:0000256" key="1">
    <source>
        <dbReference type="ARBA" id="ARBA00011073"/>
    </source>
</evidence>
<protein>
    <submittedName>
        <fullName evidence="6">AAA-ATPase</fullName>
    </submittedName>
</protein>
<feature type="domain" description="Peptidase S8/S53" evidence="5">
    <location>
        <begin position="278"/>
        <end position="540"/>
    </location>
</feature>
<evidence type="ECO:0000313" key="7">
    <source>
        <dbReference type="Proteomes" id="UP000009325"/>
    </source>
</evidence>
<evidence type="ECO:0000256" key="3">
    <source>
        <dbReference type="ARBA" id="ARBA00022801"/>
    </source>
</evidence>
<dbReference type="GO" id="GO:0004252">
    <property type="term" value="F:serine-type endopeptidase activity"/>
    <property type="evidence" value="ECO:0007669"/>
    <property type="project" value="InterPro"/>
</dbReference>
<dbReference type="EMBL" id="CALZ01000068">
    <property type="protein sequence ID" value="CCK83340.1"/>
    <property type="molecule type" value="Genomic_DNA"/>
</dbReference>
<keyword evidence="4" id="KW-0720">Serine protease</keyword>
<organism evidence="6 7">
    <name type="scientific">Lactobacillus equicursoris 66c</name>
    <dbReference type="NCBI Taxonomy" id="872326"/>
    <lineage>
        <taxon>Bacteria</taxon>
        <taxon>Bacillati</taxon>
        <taxon>Bacillota</taxon>
        <taxon>Bacilli</taxon>
        <taxon>Lactobacillales</taxon>
        <taxon>Lactobacillaceae</taxon>
        <taxon>Lactobacillus</taxon>
    </lineage>
</organism>
<dbReference type="CDD" id="cd04847">
    <property type="entry name" value="Peptidases_S8_Subtilisin_like_2"/>
    <property type="match status" value="1"/>
</dbReference>
<dbReference type="SUPFAM" id="SSF52743">
    <property type="entry name" value="Subtilisin-like"/>
    <property type="match status" value="1"/>
</dbReference>
<keyword evidence="3" id="KW-0378">Hydrolase</keyword>
<dbReference type="GO" id="GO:0006508">
    <property type="term" value="P:proteolysis"/>
    <property type="evidence" value="ECO:0007669"/>
    <property type="project" value="UniProtKB-KW"/>
</dbReference>
<evidence type="ECO:0000256" key="4">
    <source>
        <dbReference type="ARBA" id="ARBA00022825"/>
    </source>
</evidence>
<evidence type="ECO:0000259" key="5">
    <source>
        <dbReference type="Pfam" id="PF00082"/>
    </source>
</evidence>
<dbReference type="Proteomes" id="UP000009325">
    <property type="component" value="Unassembled WGS sequence"/>
</dbReference>
<evidence type="ECO:0000313" key="6">
    <source>
        <dbReference type="EMBL" id="CCK83340.1"/>
    </source>
</evidence>
<sequence>MNKLLELKKSFHEAPGQRGGSQPRLKKNRSVRADKVDQIIIEIENILNEWQGRDSLISNILLEIVYTEIVAKSNRISAMFKNGSLAPNQEIVGARFKEDPPGQKRHVITYYVARKAIQETISNLQKVSSVIKESFKGEIFSTGLQELTSQKKKIDLHGLSISKFGLLVVDLSYVAEIDSPESNLSASEAMLINLYDLHQGKQSRQDTQNLLAALGIPTREQDFLNATTLLLTKDKAQILFDKAPYLVAMKTKDFSNYHLEVQQKSTDTLPRLPKVGNEPTIGVIDTNCYGEDYFGDWVEIHNEVDEKIQKRSKHGTEVSSLIVAGPMYNPDLDDGCGFFKVRHFGVMQNGKNSSFTIIKSIQKIIRENRDIKVWNLSLGSPYEIKENFISPEGAILDQLQNQYDDIIFVIAGTNLTKEQEKTGAFIGAPADSLNSLVVSSVTRTNKPADYDRHGPVLSFFEKPDVAYYGGDETSLIKVFDSSWASRVQGTSFAAPWIARKMSYLMQVVGLSREQAKALLIDSAVKWNQPVNDPNHLLGHGVVPIKITDILNVPKDEIRFMVSGSASSYSTYSDGIPLPLTNGKFPYVARATLAYFPKCSRNQGVDYTNTELDLHFGRIKGNNIKSINNNRQANPTIENIPERAARKQQRKWDNIKIIQEAFTERTKPRANYQDGLWEIKLLSKERLNSSKKHPLKFALVVTFKNINGDNLIEIFKQQCRMRGWIVNEIDLEERIKVNAEAQTEIEWDD</sequence>
<dbReference type="PANTHER" id="PTHR43806:SF11">
    <property type="entry name" value="CEREVISIN-RELATED"/>
    <property type="match status" value="1"/>
</dbReference>
<comment type="caution">
    <text evidence="6">The sequence shown here is derived from an EMBL/GenBank/DDBJ whole genome shotgun (WGS) entry which is preliminary data.</text>
</comment>
<dbReference type="Gene3D" id="3.40.50.200">
    <property type="entry name" value="Peptidase S8/S53 domain"/>
    <property type="match status" value="1"/>
</dbReference>
<dbReference type="InterPro" id="IPR000209">
    <property type="entry name" value="Peptidase_S8/S53_dom"/>
</dbReference>
<keyword evidence="2" id="KW-0645">Protease</keyword>
<dbReference type="InterPro" id="IPR036852">
    <property type="entry name" value="Peptidase_S8/S53_dom_sf"/>
</dbReference>
<dbReference type="Pfam" id="PF00082">
    <property type="entry name" value="Peptidase_S8"/>
    <property type="match status" value="1"/>
</dbReference>
<gene>
    <name evidence="6" type="ORF">BN146_03555</name>
</gene>
<dbReference type="AlphaFoldDB" id="K0NVK2"/>
<dbReference type="InterPro" id="IPR034074">
    <property type="entry name" value="Y4bN_pept_dom"/>
</dbReference>
<name>K0NVK2_9LACO</name>
<dbReference type="PANTHER" id="PTHR43806">
    <property type="entry name" value="PEPTIDASE S8"/>
    <property type="match status" value="1"/>
</dbReference>
<accession>K0NVK2</accession>
<dbReference type="InterPro" id="IPR050131">
    <property type="entry name" value="Peptidase_S8_subtilisin-like"/>
</dbReference>
<evidence type="ECO:0000256" key="2">
    <source>
        <dbReference type="ARBA" id="ARBA00022670"/>
    </source>
</evidence>
<reference evidence="6 7" key="1">
    <citation type="submission" date="2012-08" db="EMBL/GenBank/DDBJ databases">
        <title>Draft Genome Sequences of Lactobacillus equicursoris CIP 110162T, isolated from thoroughbred racehorse feces and Lactobacillus sp. CRBIP 24.137 isolated from urine of human.</title>
        <authorList>
            <person name="Cousin S."/>
            <person name="Loux V."/>
            <person name="Ma L."/>
            <person name="Creno S."/>
            <person name="Clermont D."/>
            <person name="Bizet C."/>
            <person name="Bouchier C."/>
        </authorList>
    </citation>
    <scope>NUCLEOTIDE SEQUENCE [LARGE SCALE GENOMIC DNA]</scope>
    <source>
        <strain evidence="6 7">66c</strain>
    </source>
</reference>